<comment type="subcellular location">
    <subcellularLocation>
        <location evidence="1">Cell membrane</location>
        <topology evidence="1">Lipid-anchor</topology>
    </subcellularLocation>
</comment>
<dbReference type="Gene3D" id="3.10.105.10">
    <property type="entry name" value="Dipeptide-binding Protein, Domain 3"/>
    <property type="match status" value="1"/>
</dbReference>
<keyword evidence="3 4" id="KW-0732">Signal</keyword>
<sequence length="543" mass="60846">MKLLKKMSTTILSIILCITLIAGCTSTKETSNNSKKDITLCESWNFDTGFFTVLSPNNIGNNYGPLNYLCNFYETLVQYEDGEIVPGLADTWEISHDGLTYTFHLKKDIKFSDGEDFNAEVVKLNLDNIPKMLGDFNGAYGATTTLIKEIKAVDEYTVEVNLMSPYYGALQDFTLLLPMGMMSPNAYNEDGTLSDITKTKTLGTGPYMYDGQKDGETYVFIRNEEYNRKQPDVDSFRVKVIPDNDAKILALRSGEIDAIIGSPNISYDSFNELSSNDDYKAKVSDAIVQTRLMGFNLSKEPFEEKSVRLAINHAINKDEISKNLFYGIEEKAEGVLDKSLPYCDVSVEQYDYNQDKANNILEDAGWIDTDGDGFREKDGVRLEGEIVYISGMAMIEDLSLSVAHYLKGIGIDVKVKGMEMMAQFGVIASGDFTMAMQVTNPIPYDPYLFMTRVNPEPLRDNLLAQGLKHIDNASEILNNLTCMTDENKIQETYDFVLKEINKNGAIIPLTNVKSLTVFNKDVIDDYKFFGHPDLPNVANISLK</sequence>
<evidence type="ECO:0000256" key="1">
    <source>
        <dbReference type="ARBA" id="ARBA00004193"/>
    </source>
</evidence>
<dbReference type="InterPro" id="IPR030678">
    <property type="entry name" value="Peptide/Ni-bd"/>
</dbReference>
<protein>
    <submittedName>
        <fullName evidence="6">Nickel ABC transporter substrate-binding protein</fullName>
    </submittedName>
</protein>
<dbReference type="GO" id="GO:1904680">
    <property type="term" value="F:peptide transmembrane transporter activity"/>
    <property type="evidence" value="ECO:0007669"/>
    <property type="project" value="TreeGrafter"/>
</dbReference>
<dbReference type="PROSITE" id="PS51257">
    <property type="entry name" value="PROKAR_LIPOPROTEIN"/>
    <property type="match status" value="1"/>
</dbReference>
<dbReference type="EMBL" id="BRLB01000002">
    <property type="protein sequence ID" value="GKX28817.1"/>
    <property type="molecule type" value="Genomic_DNA"/>
</dbReference>
<accession>A0A9W6DEU3</accession>
<dbReference type="GO" id="GO:0015833">
    <property type="term" value="P:peptide transport"/>
    <property type="evidence" value="ECO:0007669"/>
    <property type="project" value="TreeGrafter"/>
</dbReference>
<gene>
    <name evidence="6" type="ORF">SH1V18_12970</name>
</gene>
<evidence type="ECO:0000313" key="7">
    <source>
        <dbReference type="Proteomes" id="UP001144256"/>
    </source>
</evidence>
<keyword evidence="7" id="KW-1185">Reference proteome</keyword>
<dbReference type="SUPFAM" id="SSF53850">
    <property type="entry name" value="Periplasmic binding protein-like II"/>
    <property type="match status" value="1"/>
</dbReference>
<dbReference type="RefSeq" id="WP_281813615.1">
    <property type="nucleotide sequence ID" value="NZ_BRLB01000002.1"/>
</dbReference>
<feature type="domain" description="Solute-binding protein family 5" evidence="5">
    <location>
        <begin position="83"/>
        <end position="452"/>
    </location>
</feature>
<name>A0A9W6DEU3_9FIRM</name>
<evidence type="ECO:0000256" key="4">
    <source>
        <dbReference type="SAM" id="SignalP"/>
    </source>
</evidence>
<dbReference type="PROSITE" id="PS01040">
    <property type="entry name" value="SBP_BACTERIAL_5"/>
    <property type="match status" value="1"/>
</dbReference>
<proteinExistence type="inferred from homology"/>
<reference evidence="6" key="1">
    <citation type="submission" date="2022-06" db="EMBL/GenBank/DDBJ databases">
        <title>Vallitalea longa sp. nov., an anaerobic bacterium isolated from marine sediment.</title>
        <authorList>
            <person name="Hirano S."/>
            <person name="Terahara T."/>
            <person name="Mori K."/>
            <person name="Hamada M."/>
            <person name="Matsumoto R."/>
            <person name="Kobayashi T."/>
        </authorList>
    </citation>
    <scope>NUCLEOTIDE SEQUENCE</scope>
    <source>
        <strain evidence="6">SH18-1</strain>
    </source>
</reference>
<dbReference type="InterPro" id="IPR023765">
    <property type="entry name" value="SBP_5_CS"/>
</dbReference>
<feature type="chain" id="PRO_5040886427" evidence="4">
    <location>
        <begin position="23"/>
        <end position="543"/>
    </location>
</feature>
<evidence type="ECO:0000259" key="5">
    <source>
        <dbReference type="Pfam" id="PF00496"/>
    </source>
</evidence>
<dbReference type="Proteomes" id="UP001144256">
    <property type="component" value="Unassembled WGS sequence"/>
</dbReference>
<comment type="caution">
    <text evidence="6">The sequence shown here is derived from an EMBL/GenBank/DDBJ whole genome shotgun (WGS) entry which is preliminary data.</text>
</comment>
<feature type="signal peptide" evidence="4">
    <location>
        <begin position="1"/>
        <end position="22"/>
    </location>
</feature>
<evidence type="ECO:0000256" key="3">
    <source>
        <dbReference type="ARBA" id="ARBA00022729"/>
    </source>
</evidence>
<dbReference type="GO" id="GO:0042597">
    <property type="term" value="C:periplasmic space"/>
    <property type="evidence" value="ECO:0007669"/>
    <property type="project" value="UniProtKB-ARBA"/>
</dbReference>
<dbReference type="Gene3D" id="3.40.190.10">
    <property type="entry name" value="Periplasmic binding protein-like II"/>
    <property type="match status" value="1"/>
</dbReference>
<dbReference type="PANTHER" id="PTHR30290">
    <property type="entry name" value="PERIPLASMIC BINDING COMPONENT OF ABC TRANSPORTER"/>
    <property type="match status" value="1"/>
</dbReference>
<dbReference type="PIRSF" id="PIRSF002741">
    <property type="entry name" value="MppA"/>
    <property type="match status" value="1"/>
</dbReference>
<evidence type="ECO:0000313" key="6">
    <source>
        <dbReference type="EMBL" id="GKX28817.1"/>
    </source>
</evidence>
<dbReference type="InterPro" id="IPR000914">
    <property type="entry name" value="SBP_5_dom"/>
</dbReference>
<comment type="similarity">
    <text evidence="2">Belongs to the bacterial solute-binding protein 5 family.</text>
</comment>
<organism evidence="6 7">
    <name type="scientific">Vallitalea longa</name>
    <dbReference type="NCBI Taxonomy" id="2936439"/>
    <lineage>
        <taxon>Bacteria</taxon>
        <taxon>Bacillati</taxon>
        <taxon>Bacillota</taxon>
        <taxon>Clostridia</taxon>
        <taxon>Lachnospirales</taxon>
        <taxon>Vallitaleaceae</taxon>
        <taxon>Vallitalea</taxon>
    </lineage>
</organism>
<evidence type="ECO:0000256" key="2">
    <source>
        <dbReference type="ARBA" id="ARBA00005695"/>
    </source>
</evidence>
<dbReference type="GO" id="GO:0043190">
    <property type="term" value="C:ATP-binding cassette (ABC) transporter complex"/>
    <property type="evidence" value="ECO:0007669"/>
    <property type="project" value="InterPro"/>
</dbReference>
<dbReference type="Pfam" id="PF00496">
    <property type="entry name" value="SBP_bac_5"/>
    <property type="match status" value="1"/>
</dbReference>
<dbReference type="InterPro" id="IPR039424">
    <property type="entry name" value="SBP_5"/>
</dbReference>
<dbReference type="AlphaFoldDB" id="A0A9W6DEU3"/>